<reference evidence="11" key="1">
    <citation type="journal article" date="2019" name="Int. J. Syst. Evol. Microbiol.">
        <title>The Global Catalogue of Microorganisms (GCM) 10K type strain sequencing project: providing services to taxonomists for standard genome sequencing and annotation.</title>
        <authorList>
            <consortium name="The Broad Institute Genomics Platform"/>
            <consortium name="The Broad Institute Genome Sequencing Center for Infectious Disease"/>
            <person name="Wu L."/>
            <person name="Ma J."/>
        </authorList>
    </citation>
    <scope>NUCLEOTIDE SEQUENCE [LARGE SCALE GENOMIC DNA]</scope>
    <source>
        <strain evidence="11">LMG 24813</strain>
    </source>
</reference>
<dbReference type="GO" id="GO:0005524">
    <property type="term" value="F:ATP binding"/>
    <property type="evidence" value="ECO:0007669"/>
    <property type="project" value="UniProtKB-KW"/>
</dbReference>
<dbReference type="PANTHER" id="PTHR42781:SF4">
    <property type="entry name" value="SPERMIDINE_PUTRESCINE IMPORT ATP-BINDING PROTEIN POTA"/>
    <property type="match status" value="1"/>
</dbReference>
<dbReference type="SMART" id="SM00382">
    <property type="entry name" value="AAA"/>
    <property type="match status" value="1"/>
</dbReference>
<keyword evidence="1" id="KW-0813">Transport</keyword>
<sequence length="361" mass="37997">MTFLTIDAVSKRYGATSALDEVTLHIQAGGRTAVVGPSGSGKTTLLRLLAGFDTPHSGRITMDGRLLADGASAIPAHQRDIGVVMQDGALFPHLSVADNIAFGLSGSTRHRTALVHELSDLVGLERFMLERRPDALSGGQQQRVALARALARRPKLMLLDEPFSALDTGLRANTRKAVADLLQAAGVTTVLVTHDQAEALSFADHVAVMDSGRILQAGPPRELYLRPKSAMIASFLGEALILPATLSDGKAHCLLGSMATHAPGRAGSADIMLRPEQVSLSFHGPGVPCRITEVEFGGATSIITLVLAAGGNSPIILRQASDARMIAGADAWIVTSGCAHVLDTVDERRSPKQVDCMESPD</sequence>
<evidence type="ECO:0000256" key="5">
    <source>
        <dbReference type="ARBA" id="ARBA00022840"/>
    </source>
</evidence>
<evidence type="ECO:0000313" key="10">
    <source>
        <dbReference type="EMBL" id="MFC4199618.1"/>
    </source>
</evidence>
<feature type="domain" description="ABC transporter" evidence="9">
    <location>
        <begin position="4"/>
        <end position="236"/>
    </location>
</feature>
<evidence type="ECO:0000256" key="8">
    <source>
        <dbReference type="ARBA" id="ARBA00023136"/>
    </source>
</evidence>
<dbReference type="PROSITE" id="PS50893">
    <property type="entry name" value="ABC_TRANSPORTER_2"/>
    <property type="match status" value="1"/>
</dbReference>
<evidence type="ECO:0000256" key="4">
    <source>
        <dbReference type="ARBA" id="ARBA00022741"/>
    </source>
</evidence>
<keyword evidence="4" id="KW-0547">Nucleotide-binding</keyword>
<dbReference type="InterPro" id="IPR017871">
    <property type="entry name" value="ABC_transporter-like_CS"/>
</dbReference>
<keyword evidence="2" id="KW-1003">Cell membrane</keyword>
<evidence type="ECO:0000256" key="6">
    <source>
        <dbReference type="ARBA" id="ARBA00023004"/>
    </source>
</evidence>
<evidence type="ECO:0000256" key="3">
    <source>
        <dbReference type="ARBA" id="ARBA00022496"/>
    </source>
</evidence>
<dbReference type="PROSITE" id="PS00211">
    <property type="entry name" value="ABC_TRANSPORTER_1"/>
    <property type="match status" value="1"/>
</dbReference>
<dbReference type="InterPro" id="IPR015853">
    <property type="entry name" value="ABC_transpr_FbpC"/>
</dbReference>
<evidence type="ECO:0000256" key="2">
    <source>
        <dbReference type="ARBA" id="ARBA00022475"/>
    </source>
</evidence>
<evidence type="ECO:0000259" key="9">
    <source>
        <dbReference type="PROSITE" id="PS50893"/>
    </source>
</evidence>
<keyword evidence="5 10" id="KW-0067">ATP-binding</keyword>
<dbReference type="PANTHER" id="PTHR42781">
    <property type="entry name" value="SPERMIDINE/PUTRESCINE IMPORT ATP-BINDING PROTEIN POTA"/>
    <property type="match status" value="1"/>
</dbReference>
<dbReference type="Proteomes" id="UP001595848">
    <property type="component" value="Unassembled WGS sequence"/>
</dbReference>
<keyword evidence="7" id="KW-0406">Ion transport</keyword>
<evidence type="ECO:0000313" key="11">
    <source>
        <dbReference type="Proteomes" id="UP001595848"/>
    </source>
</evidence>
<keyword evidence="11" id="KW-1185">Reference proteome</keyword>
<keyword evidence="3" id="KW-0410">Iron transport</keyword>
<proteinExistence type="predicted"/>
<evidence type="ECO:0000256" key="7">
    <source>
        <dbReference type="ARBA" id="ARBA00023065"/>
    </source>
</evidence>
<comment type="caution">
    <text evidence="10">The sequence shown here is derived from an EMBL/GenBank/DDBJ whole genome shotgun (WGS) entry which is preliminary data.</text>
</comment>
<dbReference type="CDD" id="cd03259">
    <property type="entry name" value="ABC_Carb_Solutes_like"/>
    <property type="match status" value="1"/>
</dbReference>
<organism evidence="10 11">
    <name type="scientific">Candidimonas humi</name>
    <dbReference type="NCBI Taxonomy" id="683355"/>
    <lineage>
        <taxon>Bacteria</taxon>
        <taxon>Pseudomonadati</taxon>
        <taxon>Pseudomonadota</taxon>
        <taxon>Betaproteobacteria</taxon>
        <taxon>Burkholderiales</taxon>
        <taxon>Alcaligenaceae</taxon>
        <taxon>Candidimonas</taxon>
    </lineage>
</organism>
<keyword evidence="6" id="KW-0408">Iron</keyword>
<protein>
    <submittedName>
        <fullName evidence="10">ABC transporter ATP-binding protein</fullName>
    </submittedName>
</protein>
<dbReference type="InterPro" id="IPR050093">
    <property type="entry name" value="ABC_SmlMolc_Importer"/>
</dbReference>
<dbReference type="InterPro" id="IPR003593">
    <property type="entry name" value="AAA+_ATPase"/>
</dbReference>
<dbReference type="Pfam" id="PF08402">
    <property type="entry name" value="TOBE_2"/>
    <property type="match status" value="1"/>
</dbReference>
<accession>A0ABV8NUP0</accession>
<dbReference type="EMBL" id="JBHSBV010000001">
    <property type="protein sequence ID" value="MFC4199618.1"/>
    <property type="molecule type" value="Genomic_DNA"/>
</dbReference>
<keyword evidence="8" id="KW-0472">Membrane</keyword>
<dbReference type="InterPro" id="IPR013611">
    <property type="entry name" value="Transp-assoc_OB_typ2"/>
</dbReference>
<gene>
    <name evidence="10" type="ORF">ACFOY1_01510</name>
</gene>
<dbReference type="Pfam" id="PF00005">
    <property type="entry name" value="ABC_tran"/>
    <property type="match status" value="1"/>
</dbReference>
<evidence type="ECO:0000256" key="1">
    <source>
        <dbReference type="ARBA" id="ARBA00022448"/>
    </source>
</evidence>
<dbReference type="InterPro" id="IPR003439">
    <property type="entry name" value="ABC_transporter-like_ATP-bd"/>
</dbReference>
<name>A0ABV8NUP0_9BURK</name>
<dbReference type="RefSeq" id="WP_217962696.1">
    <property type="nucleotide sequence ID" value="NZ_JAHTBN010000001.1"/>
</dbReference>